<accession>A0A1V3NR52</accession>
<evidence type="ECO:0000313" key="5">
    <source>
        <dbReference type="EMBL" id="OOG27226.1"/>
    </source>
</evidence>
<feature type="domain" description="HIT" evidence="4">
    <location>
        <begin position="5"/>
        <end position="114"/>
    </location>
</feature>
<organism evidence="5 6">
    <name type="scientific">Thioalkalivibrio denitrificans</name>
    <dbReference type="NCBI Taxonomy" id="108003"/>
    <lineage>
        <taxon>Bacteria</taxon>
        <taxon>Pseudomonadati</taxon>
        <taxon>Pseudomonadota</taxon>
        <taxon>Gammaproteobacteria</taxon>
        <taxon>Chromatiales</taxon>
        <taxon>Ectothiorhodospiraceae</taxon>
        <taxon>Thioalkalivibrio</taxon>
    </lineage>
</organism>
<dbReference type="EMBL" id="MVBK01000021">
    <property type="protein sequence ID" value="OOG27226.1"/>
    <property type="molecule type" value="Genomic_DNA"/>
</dbReference>
<gene>
    <name evidence="5" type="ORF">B1C78_04410</name>
</gene>
<feature type="active site" description="Tele-AMP-histidine intermediate" evidence="1">
    <location>
        <position position="100"/>
    </location>
</feature>
<dbReference type="Proteomes" id="UP000189462">
    <property type="component" value="Unassembled WGS sequence"/>
</dbReference>
<dbReference type="PROSITE" id="PS51084">
    <property type="entry name" value="HIT_2"/>
    <property type="match status" value="1"/>
</dbReference>
<protein>
    <submittedName>
        <fullName evidence="5">Histidine triad nucleotide-binding protein</fullName>
    </submittedName>
</protein>
<evidence type="ECO:0000256" key="1">
    <source>
        <dbReference type="PIRSR" id="PIRSR601310-1"/>
    </source>
</evidence>
<comment type="caution">
    <text evidence="5">The sequence shown here is derived from an EMBL/GenBank/DDBJ whole genome shotgun (WGS) entry which is preliminary data.</text>
</comment>
<dbReference type="InterPro" id="IPR011146">
    <property type="entry name" value="HIT-like"/>
</dbReference>
<evidence type="ECO:0000313" key="6">
    <source>
        <dbReference type="Proteomes" id="UP000189462"/>
    </source>
</evidence>
<dbReference type="AlphaFoldDB" id="A0A1V3NR52"/>
<proteinExistence type="predicted"/>
<dbReference type="Pfam" id="PF11969">
    <property type="entry name" value="DcpS_C"/>
    <property type="match status" value="1"/>
</dbReference>
<evidence type="ECO:0000256" key="2">
    <source>
        <dbReference type="PIRSR" id="PIRSR601310-3"/>
    </source>
</evidence>
<reference evidence="5 6" key="1">
    <citation type="submission" date="2017-02" db="EMBL/GenBank/DDBJ databases">
        <title>Genomic diversity within the haloalkaliphilic genus Thioalkalivibrio.</title>
        <authorList>
            <person name="Ahn A.-C."/>
            <person name="Meier-Kolthoff J."/>
            <person name="Overmars L."/>
            <person name="Richter M."/>
            <person name="Woyke T."/>
            <person name="Sorokin D.Y."/>
            <person name="Muyzer G."/>
        </authorList>
    </citation>
    <scope>NUCLEOTIDE SEQUENCE [LARGE SCALE GENOMIC DNA]</scope>
    <source>
        <strain evidence="5 6">ALJD</strain>
    </source>
</reference>
<evidence type="ECO:0000256" key="3">
    <source>
        <dbReference type="PROSITE-ProRule" id="PRU00464"/>
    </source>
</evidence>
<dbReference type="InterPro" id="IPR001310">
    <property type="entry name" value="Histidine_triad_HIT"/>
</dbReference>
<dbReference type="Gene3D" id="3.30.428.10">
    <property type="entry name" value="HIT-like"/>
    <property type="match status" value="1"/>
</dbReference>
<dbReference type="InterPro" id="IPR036265">
    <property type="entry name" value="HIT-like_sf"/>
</dbReference>
<name>A0A1V3NR52_9GAMM</name>
<dbReference type="PANTHER" id="PTHR23089">
    <property type="entry name" value="HISTIDINE TRIAD HIT PROTEIN"/>
    <property type="match status" value="1"/>
</dbReference>
<dbReference type="InterPro" id="IPR019808">
    <property type="entry name" value="Histidine_triad_CS"/>
</dbReference>
<sequence>MTTCIFCKIAEGQIPAEVVYEDDQVMAFRDLNPQAPLHVLVIPRRHIATINDLEPDDAELVGRMYLAAKKIAGDAGFATRGYRTVMNCNSEAGQSVYHIHLHVLAGRAMQWPPG</sequence>
<dbReference type="CDD" id="cd01276">
    <property type="entry name" value="PKCI_related"/>
    <property type="match status" value="1"/>
</dbReference>
<dbReference type="RefSeq" id="WP_077277918.1">
    <property type="nucleotide sequence ID" value="NZ_MVBK01000021.1"/>
</dbReference>
<evidence type="ECO:0000259" key="4">
    <source>
        <dbReference type="PROSITE" id="PS51084"/>
    </source>
</evidence>
<dbReference type="PRINTS" id="PR00332">
    <property type="entry name" value="HISTRIAD"/>
</dbReference>
<dbReference type="PROSITE" id="PS00892">
    <property type="entry name" value="HIT_1"/>
    <property type="match status" value="1"/>
</dbReference>
<dbReference type="GO" id="GO:0003824">
    <property type="term" value="F:catalytic activity"/>
    <property type="evidence" value="ECO:0007669"/>
    <property type="project" value="InterPro"/>
</dbReference>
<dbReference type="SUPFAM" id="SSF54197">
    <property type="entry name" value="HIT-like"/>
    <property type="match status" value="1"/>
</dbReference>
<keyword evidence="6" id="KW-1185">Reference proteome</keyword>
<dbReference type="OrthoDB" id="9784774at2"/>
<feature type="short sequence motif" description="Histidine triad motif" evidence="2 3">
    <location>
        <begin position="98"/>
        <end position="102"/>
    </location>
</feature>
<dbReference type="STRING" id="108003.B1C78_04410"/>